<evidence type="ECO:0000313" key="1">
    <source>
        <dbReference type="EMBL" id="GAA2358168.1"/>
    </source>
</evidence>
<proteinExistence type="predicted"/>
<accession>A0ABP5TP73</accession>
<dbReference type="RefSeq" id="WP_344135244.1">
    <property type="nucleotide sequence ID" value="NZ_BAAARA010000019.1"/>
</dbReference>
<name>A0ABP5TP73_9PSEU</name>
<evidence type="ECO:0000313" key="2">
    <source>
        <dbReference type="Proteomes" id="UP001501218"/>
    </source>
</evidence>
<dbReference type="Proteomes" id="UP001501218">
    <property type="component" value="Unassembled WGS sequence"/>
</dbReference>
<comment type="caution">
    <text evidence="1">The sequence shown here is derived from an EMBL/GenBank/DDBJ whole genome shotgun (WGS) entry which is preliminary data.</text>
</comment>
<keyword evidence="2" id="KW-1185">Reference proteome</keyword>
<reference evidence="2" key="1">
    <citation type="journal article" date="2019" name="Int. J. Syst. Evol. Microbiol.">
        <title>The Global Catalogue of Microorganisms (GCM) 10K type strain sequencing project: providing services to taxonomists for standard genome sequencing and annotation.</title>
        <authorList>
            <consortium name="The Broad Institute Genomics Platform"/>
            <consortium name="The Broad Institute Genome Sequencing Center for Infectious Disease"/>
            <person name="Wu L."/>
            <person name="Ma J."/>
        </authorList>
    </citation>
    <scope>NUCLEOTIDE SEQUENCE [LARGE SCALE GENOMIC DNA]</scope>
    <source>
        <strain evidence="2">JCM 16221</strain>
    </source>
</reference>
<protein>
    <submittedName>
        <fullName evidence="1">Uncharacterized protein</fullName>
    </submittedName>
</protein>
<gene>
    <name evidence="1" type="ORF">GCM10009854_40650</name>
</gene>
<organism evidence="1 2">
    <name type="scientific">Saccharopolyspora halophila</name>
    <dbReference type="NCBI Taxonomy" id="405551"/>
    <lineage>
        <taxon>Bacteria</taxon>
        <taxon>Bacillati</taxon>
        <taxon>Actinomycetota</taxon>
        <taxon>Actinomycetes</taxon>
        <taxon>Pseudonocardiales</taxon>
        <taxon>Pseudonocardiaceae</taxon>
        <taxon>Saccharopolyspora</taxon>
    </lineage>
</organism>
<dbReference type="EMBL" id="BAAARA010000019">
    <property type="protein sequence ID" value="GAA2358168.1"/>
    <property type="molecule type" value="Genomic_DNA"/>
</dbReference>
<sequence>MSFEFSVRRVDADVDRGVFKQRRELPEHPAAVLVSISCGGMLGALARHGLNVVIPHGPDGMPWNTLSINASAAPTCC</sequence>